<dbReference type="Proteomes" id="UP000557772">
    <property type="component" value="Unassembled WGS sequence"/>
</dbReference>
<feature type="domain" description="CoA carboxyltransferase C-terminal" evidence="2">
    <location>
        <begin position="255"/>
        <end position="497"/>
    </location>
</feature>
<dbReference type="Pfam" id="PF01039">
    <property type="entry name" value="Carboxyl_trans"/>
    <property type="match status" value="1"/>
</dbReference>
<keyword evidence="4" id="KW-1185">Reference proteome</keyword>
<dbReference type="FunFam" id="3.90.226.10:FF:000030">
    <property type="entry name" value="Acetyl-CoA carboxylase carboxyltransferase subunit"/>
    <property type="match status" value="1"/>
</dbReference>
<dbReference type="PANTHER" id="PTHR22855">
    <property type="entry name" value="ACETYL, PROPIONYL, PYRUVATE, AND GLUTACONYL CARBOXYLASE-RELATED"/>
    <property type="match status" value="1"/>
</dbReference>
<dbReference type="InterPro" id="IPR029045">
    <property type="entry name" value="ClpP/crotonase-like_dom_sf"/>
</dbReference>
<dbReference type="FunFam" id="3.90.226.10:FF:000021">
    <property type="entry name" value="Acetyl-CoA carboxylase carboxyltransferase subunit"/>
    <property type="match status" value="1"/>
</dbReference>
<dbReference type="SUPFAM" id="SSF52096">
    <property type="entry name" value="ClpP/crotonase"/>
    <property type="match status" value="2"/>
</dbReference>
<evidence type="ECO:0000259" key="2">
    <source>
        <dbReference type="PROSITE" id="PS50989"/>
    </source>
</evidence>
<dbReference type="Gene3D" id="3.90.226.10">
    <property type="entry name" value="2-enoyl-CoA Hydratase, Chain A, domain 1"/>
    <property type="match status" value="2"/>
</dbReference>
<name>A0A849ADJ3_9MICO</name>
<evidence type="ECO:0000259" key="1">
    <source>
        <dbReference type="PROSITE" id="PS50980"/>
    </source>
</evidence>
<dbReference type="InterPro" id="IPR011763">
    <property type="entry name" value="COA_CT_C"/>
</dbReference>
<proteinExistence type="predicted"/>
<comment type="caution">
    <text evidence="3">The sequence shown here is derived from an EMBL/GenBank/DDBJ whole genome shotgun (WGS) entry which is preliminary data.</text>
</comment>
<protein>
    <submittedName>
        <fullName evidence="3">Acyl-CoA carboxylase subunit beta</fullName>
    </submittedName>
</protein>
<feature type="domain" description="CoA carboxyltransferase N-terminal" evidence="1">
    <location>
        <begin position="1"/>
        <end position="252"/>
    </location>
</feature>
<dbReference type="PROSITE" id="PS50980">
    <property type="entry name" value="COA_CT_NTER"/>
    <property type="match status" value="1"/>
</dbReference>
<dbReference type="PANTHER" id="PTHR22855:SF46">
    <property type="entry name" value="METHYLCROTONOYL-COA CARBOXYLASE"/>
    <property type="match status" value="1"/>
</dbReference>
<dbReference type="InterPro" id="IPR011762">
    <property type="entry name" value="COA_CT_N"/>
</dbReference>
<dbReference type="EMBL" id="JABENB010000001">
    <property type="protein sequence ID" value="NNG37977.1"/>
    <property type="molecule type" value="Genomic_DNA"/>
</dbReference>
<dbReference type="GO" id="GO:0016874">
    <property type="term" value="F:ligase activity"/>
    <property type="evidence" value="ECO:0007669"/>
    <property type="project" value="InterPro"/>
</dbReference>
<dbReference type="AlphaFoldDB" id="A0A849ADJ3"/>
<dbReference type="InterPro" id="IPR045190">
    <property type="entry name" value="MCCB/AccD1-like"/>
</dbReference>
<sequence>MLERVADLGEQHAKALVGGGEKYVERHRKRGKLLARERIELLLDRDSAFLELSTLAAWGSDFPVGGNVVTGIGVVEGTECMIVANDPTSRGGASNPSTLKKSGRAAQIAAENNLPTINLVESGGADLPTQKEIFIPGGAGFRNLTRASAARRPTVSLVFGNSTAGGAYIPGMSDYTVMVKGGAKVFLAGPPLVKMATGEDSDDESLGGAEMHARQSGLADYLAADEQDAIRIGRSIIRRLNWRKQGLVPVPDYADPVLDAEDLLGLVPSDPKEPFDPREVIGRIVDGSDFDEFKPLYGSSLVTGWANLHGHPIGILANAQGVLFSEEAQKAAQFIQLANQIDTPLLFLHNTTGYMVGKEYEQRGIIKHGAQMINAVSNSTVPHLSVVIGSSYGAGNYGMSGRAYDPRFMFSWVNAKSAVMGAAQLAGVISIVSRASAEKKGVPFDEDADAQMRELVEKQIEAESTSYVISGMLYDDGVIDPRDTRTVLGICLSAINTTATRGAEGFGVFRL</sequence>
<reference evidence="3 4" key="1">
    <citation type="submission" date="2020-05" db="EMBL/GenBank/DDBJ databases">
        <title>Flexivirga sp. ID2601S isolated from air conditioner.</title>
        <authorList>
            <person name="Kim D.H."/>
        </authorList>
    </citation>
    <scope>NUCLEOTIDE SEQUENCE [LARGE SCALE GENOMIC DNA]</scope>
    <source>
        <strain evidence="3 4">ID2601S</strain>
    </source>
</reference>
<gene>
    <name evidence="3" type="ORF">HJ588_01630</name>
</gene>
<dbReference type="PROSITE" id="PS50989">
    <property type="entry name" value="COA_CT_CTER"/>
    <property type="match status" value="1"/>
</dbReference>
<accession>A0A849ADJ3</accession>
<evidence type="ECO:0000313" key="4">
    <source>
        <dbReference type="Proteomes" id="UP000557772"/>
    </source>
</evidence>
<organism evidence="3 4">
    <name type="scientific">Flexivirga aerilata</name>
    <dbReference type="NCBI Taxonomy" id="1656889"/>
    <lineage>
        <taxon>Bacteria</taxon>
        <taxon>Bacillati</taxon>
        <taxon>Actinomycetota</taxon>
        <taxon>Actinomycetes</taxon>
        <taxon>Micrococcales</taxon>
        <taxon>Dermacoccaceae</taxon>
        <taxon>Flexivirga</taxon>
    </lineage>
</organism>
<evidence type="ECO:0000313" key="3">
    <source>
        <dbReference type="EMBL" id="NNG37977.1"/>
    </source>
</evidence>
<dbReference type="InterPro" id="IPR034733">
    <property type="entry name" value="AcCoA_carboxyl_beta"/>
</dbReference>